<sequence>MEGNALEIHPMIHPRKMNSLLLALLPFLVLPLIVADDNAATDNTEALWKLQYVTKNVDGSKYTVFPWETYLKANEFPERKAETRCAYLYCRMKDDQVCKEQCAVYGAKNVPDAKSTLASRQLTKDNCLKKCACYCASEDSCKDPCQKLCDNRNTYIDNQQYDAEMESFMAESITLTESAEKELFKKLYAYVTSKLDFTGFKFNATRLHWNNLSPMAPRLTRDQNDCYLTYCHMGDHCSDWSKHLHPSFVRYDTIGDDEPQCVGMCKSQCEGAICGETCSRLCNIAFKFEDRAEFDAEARKYSNQLDQLQAEFFMRSSFLVFLSLLALSFLDCANAVEYDAKTIDYLIGKVDFTSFPKINGEFYLNIYKGLILSPSANKLRINKARIIIAQHHCYFSFCHNENKEDCREKCNEFATIPDRKKTESYEEVDTTEQDCVKRWSETCYTDDRKEGCVKRLENLCAIHFSYPDRLQYDREWTQFMQVCERLAKNANPKIEPSKYDVVPAKAYLECARLAYEYGILVDQKIKGDTAMYLHHIMYIPSDQNECVE</sequence>
<name>A0A2A6CYE7_PRIPA</name>
<evidence type="ECO:0000313" key="2">
    <source>
        <dbReference type="Proteomes" id="UP000005239"/>
    </source>
</evidence>
<organism evidence="1 2">
    <name type="scientific">Pristionchus pacificus</name>
    <name type="common">Parasitic nematode worm</name>
    <dbReference type="NCBI Taxonomy" id="54126"/>
    <lineage>
        <taxon>Eukaryota</taxon>
        <taxon>Metazoa</taxon>
        <taxon>Ecdysozoa</taxon>
        <taxon>Nematoda</taxon>
        <taxon>Chromadorea</taxon>
        <taxon>Rhabditida</taxon>
        <taxon>Rhabditina</taxon>
        <taxon>Diplogasteromorpha</taxon>
        <taxon>Diplogasteroidea</taxon>
        <taxon>Neodiplogasteridae</taxon>
        <taxon>Pristionchus</taxon>
    </lineage>
</organism>
<accession>A0A2A6CYE7</accession>
<gene>
    <name evidence="1" type="primary">WBGene00111889</name>
</gene>
<accession>A0A8R1UDY0</accession>
<dbReference type="Proteomes" id="UP000005239">
    <property type="component" value="Unassembled WGS sequence"/>
</dbReference>
<reference evidence="1" key="2">
    <citation type="submission" date="2022-06" db="UniProtKB">
        <authorList>
            <consortium name="EnsemblMetazoa"/>
        </authorList>
    </citation>
    <scope>IDENTIFICATION</scope>
    <source>
        <strain evidence="1">PS312</strain>
    </source>
</reference>
<evidence type="ECO:0000313" key="1">
    <source>
        <dbReference type="EnsemblMetazoa" id="PPA22335.1"/>
    </source>
</evidence>
<protein>
    <submittedName>
        <fullName evidence="1">Uncharacterized protein</fullName>
    </submittedName>
</protein>
<proteinExistence type="predicted"/>
<dbReference type="AlphaFoldDB" id="A0A2A6CYE7"/>
<dbReference type="EnsemblMetazoa" id="PPA22335.1">
    <property type="protein sequence ID" value="PPA22335.1"/>
    <property type="gene ID" value="WBGene00111889"/>
</dbReference>
<reference evidence="2" key="1">
    <citation type="journal article" date="2008" name="Nat. Genet.">
        <title>The Pristionchus pacificus genome provides a unique perspective on nematode lifestyle and parasitism.</title>
        <authorList>
            <person name="Dieterich C."/>
            <person name="Clifton S.W."/>
            <person name="Schuster L.N."/>
            <person name="Chinwalla A."/>
            <person name="Delehaunty K."/>
            <person name="Dinkelacker I."/>
            <person name="Fulton L."/>
            <person name="Fulton R."/>
            <person name="Godfrey J."/>
            <person name="Minx P."/>
            <person name="Mitreva M."/>
            <person name="Roeseler W."/>
            <person name="Tian H."/>
            <person name="Witte H."/>
            <person name="Yang S.P."/>
            <person name="Wilson R.K."/>
            <person name="Sommer R.J."/>
        </authorList>
    </citation>
    <scope>NUCLEOTIDE SEQUENCE [LARGE SCALE GENOMIC DNA]</scope>
    <source>
        <strain evidence="2">PS312</strain>
    </source>
</reference>
<keyword evidence="2" id="KW-1185">Reference proteome</keyword>